<name>A0A420J020_9PEZI</name>
<organism evidence="3 5">
    <name type="scientific">Golovinomyces cichoracearum</name>
    <dbReference type="NCBI Taxonomy" id="62708"/>
    <lineage>
        <taxon>Eukaryota</taxon>
        <taxon>Fungi</taxon>
        <taxon>Dikarya</taxon>
        <taxon>Ascomycota</taxon>
        <taxon>Pezizomycotina</taxon>
        <taxon>Leotiomycetes</taxon>
        <taxon>Erysiphales</taxon>
        <taxon>Erysiphaceae</taxon>
        <taxon>Golovinomyces</taxon>
    </lineage>
</organism>
<dbReference type="Proteomes" id="UP000285405">
    <property type="component" value="Unassembled WGS sequence"/>
</dbReference>
<dbReference type="Gene3D" id="3.30.70.330">
    <property type="match status" value="1"/>
</dbReference>
<comment type="caution">
    <text evidence="3">The sequence shown here is derived from an EMBL/GenBank/DDBJ whole genome shotgun (WGS) entry which is preliminary data.</text>
</comment>
<reference evidence="4 5" key="1">
    <citation type="journal article" date="2018" name="BMC Genomics">
        <title>Comparative genome analyses reveal sequence features reflecting distinct modes of host-adaptation between dicot and monocot powdery mildew.</title>
        <authorList>
            <person name="Wu Y."/>
            <person name="Ma X."/>
            <person name="Pan Z."/>
            <person name="Kale S.D."/>
            <person name="Song Y."/>
            <person name="King H."/>
            <person name="Zhang Q."/>
            <person name="Presley C."/>
            <person name="Deng X."/>
            <person name="Wei C.I."/>
            <person name="Xiao S."/>
        </authorList>
    </citation>
    <scope>NUCLEOTIDE SEQUENCE [LARGE SCALE GENOMIC DNA]</scope>
    <source>
        <strain evidence="3">UCSC1</strain>
        <strain evidence="2">UMSG3</strain>
    </source>
</reference>
<dbReference type="InterPro" id="IPR012677">
    <property type="entry name" value="Nucleotide-bd_a/b_plait_sf"/>
</dbReference>
<feature type="region of interest" description="Disordered" evidence="1">
    <location>
        <begin position="57"/>
        <end position="77"/>
    </location>
</feature>
<protein>
    <submittedName>
        <fullName evidence="3">Polyadenylate-binding protein 2</fullName>
    </submittedName>
</protein>
<gene>
    <name evidence="3" type="ORF">GcC1_039016</name>
    <name evidence="2" type="ORF">GcM3_089001</name>
</gene>
<evidence type="ECO:0000313" key="3">
    <source>
        <dbReference type="EMBL" id="RKF80157.1"/>
    </source>
</evidence>
<dbReference type="STRING" id="62708.A0A420J020"/>
<sequence>MTSKHMIGSTLPGKRWTLIRKCRYAYVEFTEPSFVAQALVLNESVFKGRNLKVVPKRTNIPGMSRGRGRGGFRGRGYAGRGGYVPRGGGYRGGFRGGRGRGFAPY</sequence>
<dbReference type="EMBL" id="MCBQ01008966">
    <property type="protein sequence ID" value="RKF74445.1"/>
    <property type="molecule type" value="Genomic_DNA"/>
</dbReference>
<evidence type="ECO:0000313" key="5">
    <source>
        <dbReference type="Proteomes" id="UP000285405"/>
    </source>
</evidence>
<proteinExistence type="predicted"/>
<dbReference type="OrthoDB" id="4726at2759"/>
<accession>A0A420J020</accession>
<evidence type="ECO:0000256" key="1">
    <source>
        <dbReference type="SAM" id="MobiDB-lite"/>
    </source>
</evidence>
<dbReference type="InterPro" id="IPR035979">
    <property type="entry name" value="RBD_domain_sf"/>
</dbReference>
<dbReference type="AlphaFoldDB" id="A0A420J020"/>
<dbReference type="SUPFAM" id="SSF54928">
    <property type="entry name" value="RNA-binding domain, RBD"/>
    <property type="match status" value="1"/>
</dbReference>
<evidence type="ECO:0000313" key="4">
    <source>
        <dbReference type="Proteomes" id="UP000283383"/>
    </source>
</evidence>
<keyword evidence="4" id="KW-1185">Reference proteome</keyword>
<evidence type="ECO:0000313" key="2">
    <source>
        <dbReference type="EMBL" id="RKF74445.1"/>
    </source>
</evidence>
<dbReference type="EMBL" id="MCBR01003945">
    <property type="protein sequence ID" value="RKF80157.1"/>
    <property type="molecule type" value="Genomic_DNA"/>
</dbReference>
<dbReference type="GO" id="GO:0003676">
    <property type="term" value="F:nucleic acid binding"/>
    <property type="evidence" value="ECO:0007669"/>
    <property type="project" value="InterPro"/>
</dbReference>
<dbReference type="Proteomes" id="UP000283383">
    <property type="component" value="Unassembled WGS sequence"/>
</dbReference>